<sequence>MRRHVECQAVRTVEMRRPGGRDGPQRSLVTEERREEGMSGGLGLSLRDILKVKRCRIGMVAEGLLDFSGWGIGKLELRSDVLLLCISQPDNSKPIVTQHYTHTHTHIRRW</sequence>
<gene>
    <name evidence="2" type="ORF">PanWU01x14_267520</name>
</gene>
<reference evidence="3" key="1">
    <citation type="submission" date="2016-06" db="EMBL/GenBank/DDBJ databases">
        <title>Parallel loss of symbiosis genes in relatives of nitrogen-fixing non-legume Parasponia.</title>
        <authorList>
            <person name="Van Velzen R."/>
            <person name="Holmer R."/>
            <person name="Bu F."/>
            <person name="Rutten L."/>
            <person name="Van Zeijl A."/>
            <person name="Liu W."/>
            <person name="Santuari L."/>
            <person name="Cao Q."/>
            <person name="Sharma T."/>
            <person name="Shen D."/>
            <person name="Roswanjaya Y."/>
            <person name="Wardhani T."/>
            <person name="Kalhor M.S."/>
            <person name="Jansen J."/>
            <person name="Van den Hoogen J."/>
            <person name="Gungor B."/>
            <person name="Hartog M."/>
            <person name="Hontelez J."/>
            <person name="Verver J."/>
            <person name="Yang W.-C."/>
            <person name="Schijlen E."/>
            <person name="Repin R."/>
            <person name="Schilthuizen M."/>
            <person name="Schranz E."/>
            <person name="Heidstra R."/>
            <person name="Miyata K."/>
            <person name="Fedorova E."/>
            <person name="Kohlen W."/>
            <person name="Bisseling T."/>
            <person name="Smit S."/>
            <person name="Geurts R."/>
        </authorList>
    </citation>
    <scope>NUCLEOTIDE SEQUENCE [LARGE SCALE GENOMIC DNA]</scope>
    <source>
        <strain evidence="3">cv. WU1-14</strain>
    </source>
</reference>
<dbReference type="Proteomes" id="UP000237105">
    <property type="component" value="Unassembled WGS sequence"/>
</dbReference>
<protein>
    <submittedName>
        <fullName evidence="2">Uncharacterized protein</fullName>
    </submittedName>
</protein>
<organism evidence="2 3">
    <name type="scientific">Parasponia andersonii</name>
    <name type="common">Sponia andersonii</name>
    <dbReference type="NCBI Taxonomy" id="3476"/>
    <lineage>
        <taxon>Eukaryota</taxon>
        <taxon>Viridiplantae</taxon>
        <taxon>Streptophyta</taxon>
        <taxon>Embryophyta</taxon>
        <taxon>Tracheophyta</taxon>
        <taxon>Spermatophyta</taxon>
        <taxon>Magnoliopsida</taxon>
        <taxon>eudicotyledons</taxon>
        <taxon>Gunneridae</taxon>
        <taxon>Pentapetalae</taxon>
        <taxon>rosids</taxon>
        <taxon>fabids</taxon>
        <taxon>Rosales</taxon>
        <taxon>Cannabaceae</taxon>
        <taxon>Parasponia</taxon>
    </lineage>
</organism>
<dbReference type="EMBL" id="JXTB01000352">
    <property type="protein sequence ID" value="PON44363.1"/>
    <property type="molecule type" value="Genomic_DNA"/>
</dbReference>
<name>A0A2P5B6C9_PARAD</name>
<feature type="region of interest" description="Disordered" evidence="1">
    <location>
        <begin position="15"/>
        <end position="34"/>
    </location>
</feature>
<evidence type="ECO:0000256" key="1">
    <source>
        <dbReference type="SAM" id="MobiDB-lite"/>
    </source>
</evidence>
<dbReference type="OrthoDB" id="10360673at2759"/>
<comment type="caution">
    <text evidence="2">The sequence shown here is derived from an EMBL/GenBank/DDBJ whole genome shotgun (WGS) entry which is preliminary data.</text>
</comment>
<evidence type="ECO:0000313" key="2">
    <source>
        <dbReference type="EMBL" id="PON44363.1"/>
    </source>
</evidence>
<evidence type="ECO:0000313" key="3">
    <source>
        <dbReference type="Proteomes" id="UP000237105"/>
    </source>
</evidence>
<keyword evidence="3" id="KW-1185">Reference proteome</keyword>
<proteinExistence type="predicted"/>
<dbReference type="AlphaFoldDB" id="A0A2P5B6C9"/>
<accession>A0A2P5B6C9</accession>